<comment type="caution">
    <text evidence="1">The sequence shown here is derived from an EMBL/GenBank/DDBJ whole genome shotgun (WGS) entry which is preliminary data.</text>
</comment>
<evidence type="ECO:0000313" key="2">
    <source>
        <dbReference type="Proteomes" id="UP000093858"/>
    </source>
</evidence>
<gene>
    <name evidence="1" type="ORF">A6R73_08160</name>
</gene>
<reference evidence="1 2" key="1">
    <citation type="submission" date="2016-04" db="EMBL/GenBank/DDBJ databases">
        <title>Xanthomonas translucens phylogeny.</title>
        <authorList>
            <person name="Langlois P."/>
        </authorList>
    </citation>
    <scope>NUCLEOTIDE SEQUENCE [LARGE SCALE GENOMIC DNA]</scope>
    <source>
        <strain evidence="1 2">B99</strain>
    </source>
</reference>
<name>A0A199NVL7_9XANT</name>
<evidence type="ECO:0000313" key="1">
    <source>
        <dbReference type="EMBL" id="OAX53079.1"/>
    </source>
</evidence>
<accession>A0A199NVL7</accession>
<dbReference type="EMBL" id="LWSU01000295">
    <property type="protein sequence ID" value="OAX53079.1"/>
    <property type="molecule type" value="Genomic_DNA"/>
</dbReference>
<dbReference type="Proteomes" id="UP000093858">
    <property type="component" value="Unassembled WGS sequence"/>
</dbReference>
<proteinExistence type="predicted"/>
<protein>
    <submittedName>
        <fullName evidence="1">Uncharacterized protein</fullName>
    </submittedName>
</protein>
<sequence length="180" mass="19733">MIPMLHTQWVALTPADSIQPTYCEDAMDRGLQEETVDRLRRAVERLARGAGTPDWAPSIADIVRETAAASSATLPPSSEHALHHRAVSDLSVLQEALSEVMAVMSDPQRFQTLLASKGQVPVVMQQHLALMEALDRALGCIVGLMQYDVHDRYLLAPEDGFMISSGSMSYGRSRFRGRAG</sequence>
<dbReference type="AlphaFoldDB" id="A0A199NVL7"/>
<organism evidence="1 2">
    <name type="scientific">Xanthomonas graminis pv. poae</name>
    <dbReference type="NCBI Taxonomy" id="227946"/>
    <lineage>
        <taxon>Bacteria</taxon>
        <taxon>Pseudomonadati</taxon>
        <taxon>Pseudomonadota</taxon>
        <taxon>Gammaproteobacteria</taxon>
        <taxon>Lysobacterales</taxon>
        <taxon>Lysobacteraceae</taxon>
        <taxon>Xanthomonas</taxon>
        <taxon>Xanthomonas translucens group</taxon>
        <taxon>Xanthomonas graminis</taxon>
    </lineage>
</organism>